<reference evidence="2 3" key="1">
    <citation type="submission" date="2020-08" db="EMBL/GenBank/DDBJ databases">
        <title>Genomic Encyclopedia of Type Strains, Phase IV (KMG-IV): sequencing the most valuable type-strain genomes for metagenomic binning, comparative biology and taxonomic classification.</title>
        <authorList>
            <person name="Goeker M."/>
        </authorList>
    </citation>
    <scope>NUCLEOTIDE SEQUENCE [LARGE SCALE GENOMIC DNA]</scope>
    <source>
        <strain evidence="2 3">DSM 102255</strain>
    </source>
</reference>
<keyword evidence="1" id="KW-0472">Membrane</keyword>
<evidence type="ECO:0000256" key="1">
    <source>
        <dbReference type="SAM" id="Phobius"/>
    </source>
</evidence>
<feature type="transmembrane region" description="Helical" evidence="1">
    <location>
        <begin position="124"/>
        <end position="144"/>
    </location>
</feature>
<feature type="transmembrane region" description="Helical" evidence="1">
    <location>
        <begin position="275"/>
        <end position="292"/>
    </location>
</feature>
<feature type="transmembrane region" description="Helical" evidence="1">
    <location>
        <begin position="6"/>
        <end position="23"/>
    </location>
</feature>
<feature type="transmembrane region" description="Helical" evidence="1">
    <location>
        <begin position="243"/>
        <end position="268"/>
    </location>
</feature>
<dbReference type="PANTHER" id="PTHR37422">
    <property type="entry name" value="TEICHURONIC ACID BIOSYNTHESIS PROTEIN TUAE"/>
    <property type="match status" value="1"/>
</dbReference>
<gene>
    <name evidence="2" type="ORF">FHS92_000194</name>
</gene>
<feature type="transmembrane region" description="Helical" evidence="1">
    <location>
        <begin position="201"/>
        <end position="223"/>
    </location>
</feature>
<organism evidence="2 3">
    <name type="scientific">Sphingobium subterraneum</name>
    <dbReference type="NCBI Taxonomy" id="627688"/>
    <lineage>
        <taxon>Bacteria</taxon>
        <taxon>Pseudomonadati</taxon>
        <taxon>Pseudomonadota</taxon>
        <taxon>Alphaproteobacteria</taxon>
        <taxon>Sphingomonadales</taxon>
        <taxon>Sphingomonadaceae</taxon>
        <taxon>Sphingobium</taxon>
    </lineage>
</organism>
<keyword evidence="1" id="KW-1133">Transmembrane helix</keyword>
<keyword evidence="3" id="KW-1185">Reference proteome</keyword>
<dbReference type="RefSeq" id="WP_184076673.1">
    <property type="nucleotide sequence ID" value="NZ_JACIJP010000001.1"/>
</dbReference>
<keyword evidence="1" id="KW-0812">Transmembrane</keyword>
<dbReference type="InterPro" id="IPR051533">
    <property type="entry name" value="WaaL-like"/>
</dbReference>
<evidence type="ECO:0000313" key="3">
    <source>
        <dbReference type="Proteomes" id="UP000552700"/>
    </source>
</evidence>
<feature type="transmembrane region" description="Helical" evidence="1">
    <location>
        <begin position="375"/>
        <end position="393"/>
    </location>
</feature>
<dbReference type="EMBL" id="JACIJP010000001">
    <property type="protein sequence ID" value="MBB6122487.1"/>
    <property type="molecule type" value="Genomic_DNA"/>
</dbReference>
<comment type="caution">
    <text evidence="2">The sequence shown here is derived from an EMBL/GenBank/DDBJ whole genome shotgun (WGS) entry which is preliminary data.</text>
</comment>
<sequence length="469" mass="51683">MPNKIAYAALLLWPIITIILFQAMPLRRALIWSLLGAYMFLPVRTGFDLPGLPNLDKSTIPNVCTLVCVVLFSREKYLRMPKSGTVVLLMAIFFISPLLTGFNNRDPIILSQSSIPGMTMYDSLSAMFTQACTLIPFILGYSLLSRSSDHQEVLRALVIAGLIYSLPTLWEVRFSPQLHVQLYGFFPHEFIQAIRSNGYRAIVFMGHGLLVSIFTCMCLLAAVGLWRQKVAIRRVPPPAVAGWLSFVLVMAKSSGAIMFGTIFAPMLLFMRARPLLTIMTGLALVLLTYPALRGTGIIPVKEILSATASVSQDRADSLGIRIYNEENLLAKANQRPFFGWGTWGRNQIYATGWTGDGQASITDGVWIIVVGQYGWVGYTACFGLLCGAFLIAYRARRTLGNAYATISLLMVLMVNLLDLIPNSSLNPFTWLLAGSLSGLSPHMIRRVRRQRAAPPGAPISESLQPGKIA</sequence>
<feature type="transmembrane region" description="Helical" evidence="1">
    <location>
        <begin position="400"/>
        <end position="421"/>
    </location>
</feature>
<name>A0A841IUY3_9SPHN</name>
<proteinExistence type="predicted"/>
<dbReference type="PANTHER" id="PTHR37422:SF13">
    <property type="entry name" value="LIPOPOLYSACCHARIDE BIOSYNTHESIS PROTEIN PA4999-RELATED"/>
    <property type="match status" value="1"/>
</dbReference>
<accession>A0A841IUY3</accession>
<protein>
    <submittedName>
        <fullName evidence="2">Uncharacterized protein</fullName>
    </submittedName>
</protein>
<dbReference type="AlphaFoldDB" id="A0A841IUY3"/>
<dbReference type="Proteomes" id="UP000552700">
    <property type="component" value="Unassembled WGS sequence"/>
</dbReference>
<feature type="transmembrane region" description="Helical" evidence="1">
    <location>
        <begin position="86"/>
        <end position="104"/>
    </location>
</feature>
<evidence type="ECO:0000313" key="2">
    <source>
        <dbReference type="EMBL" id="MBB6122487.1"/>
    </source>
</evidence>